<feature type="compositionally biased region" description="Pro residues" evidence="1">
    <location>
        <begin position="38"/>
        <end position="47"/>
    </location>
</feature>
<dbReference type="AlphaFoldDB" id="A0A510UNU6"/>
<dbReference type="EMBL" id="BJUA01000001">
    <property type="protein sequence ID" value="GEK16322.1"/>
    <property type="molecule type" value="Genomic_DNA"/>
</dbReference>
<feature type="region of interest" description="Disordered" evidence="1">
    <location>
        <begin position="29"/>
        <end position="48"/>
    </location>
</feature>
<dbReference type="Proteomes" id="UP000321386">
    <property type="component" value="Unassembled WGS sequence"/>
</dbReference>
<name>A0A510UNU6_9CELL</name>
<dbReference type="SFLD" id="SFLDS00003">
    <property type="entry name" value="Haloacid_Dehalogenase"/>
    <property type="match status" value="1"/>
</dbReference>
<dbReference type="InterPro" id="IPR023214">
    <property type="entry name" value="HAD_sf"/>
</dbReference>
<dbReference type="Pfam" id="PF13419">
    <property type="entry name" value="HAD_2"/>
    <property type="match status" value="1"/>
</dbReference>
<protein>
    <recommendedName>
        <fullName evidence="4">Phosphoglycolate phosphatase</fullName>
    </recommendedName>
</protein>
<evidence type="ECO:0008006" key="4">
    <source>
        <dbReference type="Google" id="ProtNLM"/>
    </source>
</evidence>
<proteinExistence type="predicted"/>
<accession>A0A510UNU6</accession>
<dbReference type="Gene3D" id="3.40.50.1000">
    <property type="entry name" value="HAD superfamily/HAD-like"/>
    <property type="match status" value="1"/>
</dbReference>
<dbReference type="InterPro" id="IPR023198">
    <property type="entry name" value="PGP-like_dom2"/>
</dbReference>
<evidence type="ECO:0000256" key="1">
    <source>
        <dbReference type="SAM" id="MobiDB-lite"/>
    </source>
</evidence>
<evidence type="ECO:0000313" key="2">
    <source>
        <dbReference type="EMBL" id="GEK16322.1"/>
    </source>
</evidence>
<reference evidence="2 3" key="1">
    <citation type="submission" date="2019-07" db="EMBL/GenBank/DDBJ databases">
        <title>Whole genome shotgun sequence of Cellulomonas persica NBRC 101101.</title>
        <authorList>
            <person name="Hosoyama A."/>
            <person name="Uohara A."/>
            <person name="Ohji S."/>
            <person name="Ichikawa N."/>
        </authorList>
    </citation>
    <scope>NUCLEOTIDE SEQUENCE [LARGE SCALE GENOMIC DNA]</scope>
    <source>
        <strain evidence="2 3">NBRC 101101</strain>
    </source>
</reference>
<dbReference type="GO" id="GO:0005829">
    <property type="term" value="C:cytosol"/>
    <property type="evidence" value="ECO:0007669"/>
    <property type="project" value="TreeGrafter"/>
</dbReference>
<dbReference type="InterPro" id="IPR041492">
    <property type="entry name" value="HAD_2"/>
</dbReference>
<organism evidence="2 3">
    <name type="scientific">Cellulomonas persica</name>
    <dbReference type="NCBI Taxonomy" id="76861"/>
    <lineage>
        <taxon>Bacteria</taxon>
        <taxon>Bacillati</taxon>
        <taxon>Actinomycetota</taxon>
        <taxon>Actinomycetes</taxon>
        <taxon>Micrococcales</taxon>
        <taxon>Cellulomonadaceae</taxon>
        <taxon>Cellulomonas</taxon>
    </lineage>
</organism>
<sequence>MAGSMPVRPRVAQGPAGTYGIVLRVTTESSPSLTHPTPAEPVQPEPVRPGLARPVVLLDLDGTLSESAPGITASVAAAYRTLGLPVPTPAELLSFVGPPLQDSLRAHGVPEDLVGAAITAYRAHYDAGALRETRAYPGVLDALRTLRAAGCALLVATSKPQVRADPVCAYLGIDALVDGVFGAPPDDVPSSKALVIASALASVPGHGPAVMVGDRMHDVVGAHAHALPCLGVTWGYAEPGELADADALVDDPADLARAVLDLLAATRR</sequence>
<evidence type="ECO:0000313" key="3">
    <source>
        <dbReference type="Proteomes" id="UP000321386"/>
    </source>
</evidence>
<keyword evidence="3" id="KW-1185">Reference proteome</keyword>
<dbReference type="PANTHER" id="PTHR43434">
    <property type="entry name" value="PHOSPHOGLYCOLATE PHOSPHATASE"/>
    <property type="match status" value="1"/>
</dbReference>
<dbReference type="GO" id="GO:0004713">
    <property type="term" value="F:protein tyrosine kinase activity"/>
    <property type="evidence" value="ECO:0007669"/>
    <property type="project" value="TreeGrafter"/>
</dbReference>
<gene>
    <name evidence="2" type="ORF">CPE01_00550</name>
</gene>
<dbReference type="InterPro" id="IPR050155">
    <property type="entry name" value="HAD-like_hydrolase_sf"/>
</dbReference>
<dbReference type="InterPro" id="IPR036412">
    <property type="entry name" value="HAD-like_sf"/>
</dbReference>
<dbReference type="SFLD" id="SFLDG01129">
    <property type="entry name" value="C1.5:_HAD__Beta-PGM__Phosphata"/>
    <property type="match status" value="1"/>
</dbReference>
<dbReference type="Gene3D" id="1.10.150.240">
    <property type="entry name" value="Putative phosphatase, domain 2"/>
    <property type="match status" value="1"/>
</dbReference>
<dbReference type="SUPFAM" id="SSF56784">
    <property type="entry name" value="HAD-like"/>
    <property type="match status" value="1"/>
</dbReference>
<comment type="caution">
    <text evidence="2">The sequence shown here is derived from an EMBL/GenBank/DDBJ whole genome shotgun (WGS) entry which is preliminary data.</text>
</comment>
<dbReference type="PANTHER" id="PTHR43434:SF20">
    <property type="entry name" value="5'-NUCLEOTIDASE"/>
    <property type="match status" value="1"/>
</dbReference>